<dbReference type="SMART" id="SM00112">
    <property type="entry name" value="CA"/>
    <property type="match status" value="7"/>
</dbReference>
<feature type="domain" description="Cadherin" evidence="13">
    <location>
        <begin position="571"/>
        <end position="658"/>
    </location>
</feature>
<keyword evidence="4" id="KW-0732">Signal</keyword>
<keyword evidence="5" id="KW-0677">Repeat</keyword>
<reference evidence="15" key="1">
    <citation type="journal article" date="2013" name="Nat. Genet.">
        <title>The duck genome and transcriptome provide insight into an avian influenza virus reservoir species.</title>
        <authorList>
            <person name="Huang Y."/>
            <person name="Li Y."/>
            <person name="Burt D.W."/>
            <person name="Chen H."/>
            <person name="Zhang Y."/>
            <person name="Qian W."/>
            <person name="Kim H."/>
            <person name="Gan S."/>
            <person name="Zhao Y."/>
            <person name="Li J."/>
            <person name="Yi K."/>
            <person name="Feng H."/>
            <person name="Zhu P."/>
            <person name="Li B."/>
            <person name="Liu Q."/>
            <person name="Fairley S."/>
            <person name="Magor K.E."/>
            <person name="Du Z."/>
            <person name="Hu X."/>
            <person name="Goodman L."/>
            <person name="Tafer H."/>
            <person name="Vignal A."/>
            <person name="Lee T."/>
            <person name="Kim K.W."/>
            <person name="Sheng Z."/>
            <person name="An Y."/>
            <person name="Searle S."/>
            <person name="Herrero J."/>
            <person name="Groenen M.A."/>
            <person name="Crooijmans R.P."/>
            <person name="Faraut T."/>
            <person name="Cai Q."/>
            <person name="Webster R.G."/>
            <person name="Aldridge J.R."/>
            <person name="Warren W.C."/>
            <person name="Bartschat S."/>
            <person name="Kehr S."/>
            <person name="Marz M."/>
            <person name="Stadler P.F."/>
            <person name="Smith J."/>
            <person name="Kraus R.H."/>
            <person name="Zhao Y."/>
            <person name="Ren L."/>
            <person name="Fei J."/>
            <person name="Morisson M."/>
            <person name="Kaiser P."/>
            <person name="Griffin D.K."/>
            <person name="Rao M."/>
            <person name="Pitel F."/>
            <person name="Wang J."/>
            <person name="Li N."/>
        </authorList>
    </citation>
    <scope>NUCLEOTIDE SEQUENCE [LARGE SCALE GENOMIC DNA]</scope>
</reference>
<keyword evidence="2" id="KW-0245">EGF-like domain</keyword>
<dbReference type="GO" id="GO:0045296">
    <property type="term" value="F:cadherin binding"/>
    <property type="evidence" value="ECO:0007669"/>
    <property type="project" value="TreeGrafter"/>
</dbReference>
<evidence type="ECO:0000256" key="11">
    <source>
        <dbReference type="ARBA" id="ARBA00023180"/>
    </source>
</evidence>
<evidence type="ECO:0000256" key="10">
    <source>
        <dbReference type="ARBA" id="ARBA00023157"/>
    </source>
</evidence>
<dbReference type="PANTHER" id="PTHR24027">
    <property type="entry name" value="CADHERIN-23"/>
    <property type="match status" value="1"/>
</dbReference>
<evidence type="ECO:0000256" key="9">
    <source>
        <dbReference type="ARBA" id="ARBA00023136"/>
    </source>
</evidence>
<dbReference type="FunFam" id="2.60.40.60:FF:000033">
    <property type="entry name" value="FAT atypical cadherin 1"/>
    <property type="match status" value="2"/>
</dbReference>
<evidence type="ECO:0000313" key="15">
    <source>
        <dbReference type="Proteomes" id="UP000296049"/>
    </source>
</evidence>
<comment type="subcellular location">
    <subcellularLocation>
        <location evidence="1">Membrane</location>
        <topology evidence="1">Single-pass membrane protein</topology>
    </subcellularLocation>
</comment>
<dbReference type="SUPFAM" id="SSF49313">
    <property type="entry name" value="Cadherin-like"/>
    <property type="match status" value="7"/>
</dbReference>
<dbReference type="Gene3D" id="2.60.40.60">
    <property type="entry name" value="Cadherins"/>
    <property type="match status" value="7"/>
</dbReference>
<dbReference type="Proteomes" id="UP000296049">
    <property type="component" value="Unassembled WGS sequence"/>
</dbReference>
<dbReference type="FunFam" id="2.60.40.60:FF:000020">
    <property type="entry name" value="Dachsous cadherin-related 1b"/>
    <property type="match status" value="1"/>
</dbReference>
<dbReference type="GO" id="GO:0005509">
    <property type="term" value="F:calcium ion binding"/>
    <property type="evidence" value="ECO:0007669"/>
    <property type="project" value="UniProtKB-UniRule"/>
</dbReference>
<dbReference type="InterPro" id="IPR020894">
    <property type="entry name" value="Cadherin_CS"/>
</dbReference>
<dbReference type="PANTHER" id="PTHR24027:SF438">
    <property type="entry name" value="CADHERIN 23"/>
    <property type="match status" value="1"/>
</dbReference>
<name>R0LNF5_ANAPL</name>
<keyword evidence="3" id="KW-0812">Transmembrane</keyword>
<dbReference type="InterPro" id="IPR002126">
    <property type="entry name" value="Cadherin-like_dom"/>
</dbReference>
<dbReference type="FunFam" id="2.60.40.60:FF:000039">
    <property type="entry name" value="FAT atypical cadherin 3"/>
    <property type="match status" value="1"/>
</dbReference>
<feature type="domain" description="Cadherin" evidence="13">
    <location>
        <begin position="382"/>
        <end position="466"/>
    </location>
</feature>
<evidence type="ECO:0000256" key="4">
    <source>
        <dbReference type="ARBA" id="ARBA00022729"/>
    </source>
</evidence>
<keyword evidence="9" id="KW-0472">Membrane</keyword>
<proteinExistence type="predicted"/>
<dbReference type="PROSITE" id="PS00232">
    <property type="entry name" value="CADHERIN_1"/>
    <property type="match status" value="3"/>
</dbReference>
<feature type="domain" description="Cadherin" evidence="13">
    <location>
        <begin position="3"/>
        <end position="51"/>
    </location>
</feature>
<dbReference type="FunFam" id="2.60.40.60:FF:000002">
    <property type="entry name" value="Protocadherin alpha 2"/>
    <property type="match status" value="1"/>
</dbReference>
<evidence type="ECO:0000256" key="1">
    <source>
        <dbReference type="ARBA" id="ARBA00004167"/>
    </source>
</evidence>
<sequence>DVNGVIWTKTKLDYESQNSYTLNVSLSDGNTTDYATVFIKVTDVNDNHPMFGVVNTTINILENMPAGTSVTTVLASDADSGFNGLVTYALRGTEEKMDIDSSGLIVVKKELDREIQDFYNLTVIASDQGQPMLSTAINLRVIIDDVNDNYPVFSSSRYEVSVPEDKAIGSELLTVSATDLDAGANALVTYRIVNQQPPTSSPMFLVNSATGQLSLSQQLDYETTKQFDVEVEASDGGQPSLSNKTLVVVHILDVNDNPPKFDKAAYDVFVPENIQKGSPIYSFSVTDEDEVENARITYYLSAEDGDNPYSIQQNGTILASGYIDREAKEKYELLLVASDNGIPQRQNFTHVSIQVLDVNDNAPQFTKAQYSASVRVATAKEGASVLSVSATDLDVGSNSIISYSLMNRSDDFHINNRTGEIILSSNLTHITADTVVTLIVIAADHGVPQLTSNVRVNDINDNPPVFSTLIQTKLSFPENVDSLELGTFSATDTDIGDNALIRYSLQDDFAGVFHIDSSTGKLMTTKSLDRETTDTYELKIIATDSGRQPQSGSLVLSITIEDENDNPPVFPQKSYSVTVKENEPPHVILNVTATDKDIGYNAIIHYTIIGETSFYVGELSGAITTLQPLDYESRAQYTFILKAFNPGEPNLQDTANITGISSLL</sequence>
<evidence type="ECO:0000256" key="8">
    <source>
        <dbReference type="ARBA" id="ARBA00022989"/>
    </source>
</evidence>
<dbReference type="PRINTS" id="PR00205">
    <property type="entry name" value="CADHERIN"/>
</dbReference>
<feature type="non-terminal residue" evidence="14">
    <location>
        <position position="664"/>
    </location>
</feature>
<feature type="domain" description="Cadherin" evidence="13">
    <location>
        <begin position="154"/>
        <end position="261"/>
    </location>
</feature>
<evidence type="ECO:0000259" key="13">
    <source>
        <dbReference type="PROSITE" id="PS50268"/>
    </source>
</evidence>
<dbReference type="EMBL" id="KB742875">
    <property type="protein sequence ID" value="EOB03260.1"/>
    <property type="molecule type" value="Genomic_DNA"/>
</dbReference>
<evidence type="ECO:0000256" key="2">
    <source>
        <dbReference type="ARBA" id="ARBA00022536"/>
    </source>
</evidence>
<dbReference type="InterPro" id="IPR015919">
    <property type="entry name" value="Cadherin-like_sf"/>
</dbReference>
<evidence type="ECO:0000256" key="6">
    <source>
        <dbReference type="ARBA" id="ARBA00022837"/>
    </source>
</evidence>
<feature type="domain" description="Cadherin" evidence="13">
    <location>
        <begin position="262"/>
        <end position="365"/>
    </location>
</feature>
<dbReference type="Pfam" id="PF00028">
    <property type="entry name" value="Cadherin"/>
    <property type="match status" value="6"/>
</dbReference>
<keyword evidence="14" id="KW-0675">Receptor</keyword>
<organism evidence="14 15">
    <name type="scientific">Anas platyrhynchos</name>
    <name type="common">Mallard</name>
    <name type="synonym">Anas boschas</name>
    <dbReference type="NCBI Taxonomy" id="8839"/>
    <lineage>
        <taxon>Eukaryota</taxon>
        <taxon>Metazoa</taxon>
        <taxon>Chordata</taxon>
        <taxon>Craniata</taxon>
        <taxon>Vertebrata</taxon>
        <taxon>Euteleostomi</taxon>
        <taxon>Archelosauria</taxon>
        <taxon>Archosauria</taxon>
        <taxon>Dinosauria</taxon>
        <taxon>Saurischia</taxon>
        <taxon>Theropoda</taxon>
        <taxon>Coelurosauria</taxon>
        <taxon>Aves</taxon>
        <taxon>Neognathae</taxon>
        <taxon>Galloanserae</taxon>
        <taxon>Anseriformes</taxon>
        <taxon>Anatidae</taxon>
        <taxon>Anatinae</taxon>
        <taxon>Anas</taxon>
    </lineage>
</organism>
<feature type="non-terminal residue" evidence="14">
    <location>
        <position position="1"/>
    </location>
</feature>
<evidence type="ECO:0000256" key="5">
    <source>
        <dbReference type="ARBA" id="ARBA00022737"/>
    </source>
</evidence>
<keyword evidence="6 12" id="KW-0106">Calcium</keyword>
<dbReference type="CDD" id="cd11304">
    <property type="entry name" value="Cadherin_repeat"/>
    <property type="match status" value="7"/>
</dbReference>
<protein>
    <submittedName>
        <fullName evidence="14">Cadherin EGF LAG seven-pass G-type receptor 2</fullName>
    </submittedName>
</protein>
<keyword evidence="11" id="KW-0325">Glycoprotein</keyword>
<gene>
    <name evidence="14" type="ORF">Anapl_09006</name>
</gene>
<accession>R0LNF5</accession>
<evidence type="ECO:0000256" key="3">
    <source>
        <dbReference type="ARBA" id="ARBA00022692"/>
    </source>
</evidence>
<dbReference type="GO" id="GO:0016342">
    <property type="term" value="C:catenin complex"/>
    <property type="evidence" value="ECO:0007669"/>
    <property type="project" value="TreeGrafter"/>
</dbReference>
<dbReference type="PROSITE" id="PS50268">
    <property type="entry name" value="CADHERIN_2"/>
    <property type="match status" value="7"/>
</dbReference>
<keyword evidence="15" id="KW-1185">Reference proteome</keyword>
<dbReference type="InterPro" id="IPR039808">
    <property type="entry name" value="Cadherin"/>
</dbReference>
<evidence type="ECO:0000313" key="14">
    <source>
        <dbReference type="EMBL" id="EOB03260.1"/>
    </source>
</evidence>
<dbReference type="GO" id="GO:0016477">
    <property type="term" value="P:cell migration"/>
    <property type="evidence" value="ECO:0007669"/>
    <property type="project" value="TreeGrafter"/>
</dbReference>
<dbReference type="GO" id="GO:0008013">
    <property type="term" value="F:beta-catenin binding"/>
    <property type="evidence" value="ECO:0007669"/>
    <property type="project" value="TreeGrafter"/>
</dbReference>
<dbReference type="GO" id="GO:0007156">
    <property type="term" value="P:homophilic cell adhesion via plasma membrane adhesion molecules"/>
    <property type="evidence" value="ECO:0007669"/>
    <property type="project" value="InterPro"/>
</dbReference>
<keyword evidence="7" id="KW-0130">Cell adhesion</keyword>
<evidence type="ECO:0000256" key="7">
    <source>
        <dbReference type="ARBA" id="ARBA00022889"/>
    </source>
</evidence>
<feature type="domain" description="Cadherin" evidence="13">
    <location>
        <begin position="485"/>
        <end position="570"/>
    </location>
</feature>
<feature type="domain" description="Cadherin" evidence="13">
    <location>
        <begin position="57"/>
        <end position="153"/>
    </location>
</feature>
<evidence type="ECO:0000256" key="12">
    <source>
        <dbReference type="PROSITE-ProRule" id="PRU00043"/>
    </source>
</evidence>
<keyword evidence="10" id="KW-1015">Disulfide bond</keyword>
<dbReference type="AlphaFoldDB" id="R0LNF5"/>
<dbReference type="FunFam" id="2.60.40.60:FF:000104">
    <property type="entry name" value="cadherin-23 isoform X1"/>
    <property type="match status" value="1"/>
</dbReference>
<keyword evidence="8" id="KW-1133">Transmembrane helix</keyword>